<dbReference type="Pfam" id="PF13340">
    <property type="entry name" value="DUF4096"/>
    <property type="match status" value="1"/>
</dbReference>
<keyword evidence="4" id="KW-1185">Reference proteome</keyword>
<dbReference type="EMBL" id="JADLQX010000073">
    <property type="protein sequence ID" value="MBF6302894.1"/>
    <property type="molecule type" value="Genomic_DNA"/>
</dbReference>
<sequence length="52" mass="6084">MKVGPRDHPGRADLTDAQWARLEPLLPRGKKAGRPPKWTKRQLIDGIRWRTR</sequence>
<reference evidence="3 4" key="1">
    <citation type="submission" date="2020-10" db="EMBL/GenBank/DDBJ databases">
        <title>Identification of Nocardia species via Next-generation sequencing and recognition of intraspecies genetic diversity.</title>
        <authorList>
            <person name="Li P."/>
            <person name="Li P."/>
            <person name="Lu B."/>
        </authorList>
    </citation>
    <scope>NUCLEOTIDE SEQUENCE [LARGE SCALE GENOMIC DNA]</scope>
    <source>
        <strain evidence="3 4">BJ06-0157</strain>
    </source>
</reference>
<gene>
    <name evidence="3" type="ORF">IU459_36050</name>
</gene>
<proteinExistence type="predicted"/>
<accession>A0ABS0D6V4</accession>
<organism evidence="3 4">
    <name type="scientific">Nocardia amamiensis</name>
    <dbReference type="NCBI Taxonomy" id="404578"/>
    <lineage>
        <taxon>Bacteria</taxon>
        <taxon>Bacillati</taxon>
        <taxon>Actinomycetota</taxon>
        <taxon>Actinomycetes</taxon>
        <taxon>Mycobacteriales</taxon>
        <taxon>Nocardiaceae</taxon>
        <taxon>Nocardia</taxon>
    </lineage>
</organism>
<dbReference type="Proteomes" id="UP000702209">
    <property type="component" value="Unassembled WGS sequence"/>
</dbReference>
<name>A0ABS0D6V4_9NOCA</name>
<evidence type="ECO:0000259" key="2">
    <source>
        <dbReference type="Pfam" id="PF13340"/>
    </source>
</evidence>
<feature type="compositionally biased region" description="Basic residues" evidence="1">
    <location>
        <begin position="28"/>
        <end position="40"/>
    </location>
</feature>
<feature type="non-terminal residue" evidence="3">
    <location>
        <position position="52"/>
    </location>
</feature>
<dbReference type="InterPro" id="IPR025161">
    <property type="entry name" value="IS402-like_dom"/>
</dbReference>
<comment type="caution">
    <text evidence="3">The sequence shown here is derived from an EMBL/GenBank/DDBJ whole genome shotgun (WGS) entry which is preliminary data.</text>
</comment>
<protein>
    <submittedName>
        <fullName evidence="3">Transposase</fullName>
    </submittedName>
</protein>
<feature type="region of interest" description="Disordered" evidence="1">
    <location>
        <begin position="24"/>
        <end position="52"/>
    </location>
</feature>
<evidence type="ECO:0000256" key="1">
    <source>
        <dbReference type="SAM" id="MobiDB-lite"/>
    </source>
</evidence>
<feature type="domain" description="Insertion element IS402-like" evidence="2">
    <location>
        <begin position="14"/>
        <end position="52"/>
    </location>
</feature>
<evidence type="ECO:0000313" key="4">
    <source>
        <dbReference type="Proteomes" id="UP000702209"/>
    </source>
</evidence>
<evidence type="ECO:0000313" key="3">
    <source>
        <dbReference type="EMBL" id="MBF6302894.1"/>
    </source>
</evidence>